<evidence type="ECO:0000259" key="7">
    <source>
        <dbReference type="Pfam" id="PF04349"/>
    </source>
</evidence>
<evidence type="ECO:0000256" key="3">
    <source>
        <dbReference type="ARBA" id="ARBA00009284"/>
    </source>
</evidence>
<dbReference type="PIRSF" id="PIRSF006281">
    <property type="entry name" value="MdoG"/>
    <property type="match status" value="1"/>
</dbReference>
<dbReference type="Gene3D" id="2.60.40.10">
    <property type="entry name" value="Immunoglobulins"/>
    <property type="match status" value="1"/>
</dbReference>
<dbReference type="PROSITE" id="PS51318">
    <property type="entry name" value="TAT"/>
    <property type="match status" value="1"/>
</dbReference>
<organism evidence="8 9">
    <name type="scientific">Paracoccus kondratievae</name>
    <dbReference type="NCBI Taxonomy" id="135740"/>
    <lineage>
        <taxon>Bacteria</taxon>
        <taxon>Pseudomonadati</taxon>
        <taxon>Pseudomonadota</taxon>
        <taxon>Alphaproteobacteria</taxon>
        <taxon>Rhodobacterales</taxon>
        <taxon>Paracoccaceae</taxon>
        <taxon>Paracoccus</taxon>
    </lineage>
</organism>
<dbReference type="GO" id="GO:0003824">
    <property type="term" value="F:catalytic activity"/>
    <property type="evidence" value="ECO:0007669"/>
    <property type="project" value="InterPro"/>
</dbReference>
<accession>A0AAD3P0H9</accession>
<reference evidence="8" key="2">
    <citation type="submission" date="2023-01" db="EMBL/GenBank/DDBJ databases">
        <authorList>
            <person name="Sun Q."/>
            <person name="Evtushenko L."/>
        </authorList>
    </citation>
    <scope>NUCLEOTIDE SEQUENCE</scope>
    <source>
        <strain evidence="8">VKM B-2222</strain>
    </source>
</reference>
<dbReference type="PANTHER" id="PTHR30504">
    <property type="entry name" value="GLUCANS BIOSYNTHESIS PROTEIN"/>
    <property type="match status" value="1"/>
</dbReference>
<dbReference type="AlphaFoldDB" id="A0AAD3P0H9"/>
<dbReference type="InterPro" id="IPR014756">
    <property type="entry name" value="Ig_E-set"/>
</dbReference>
<keyword evidence="4 6" id="KW-0732">Signal</keyword>
<dbReference type="InterPro" id="IPR013783">
    <property type="entry name" value="Ig-like_fold"/>
</dbReference>
<feature type="domain" description="Glucan biosynthesis periplasmic MdoG C-terminal" evidence="7">
    <location>
        <begin position="42"/>
        <end position="518"/>
    </location>
</feature>
<keyword evidence="5" id="KW-0574">Periplasm</keyword>
<dbReference type="InterPro" id="IPR011013">
    <property type="entry name" value="Gal_mutarotase_sf_dom"/>
</dbReference>
<sequence>MHSSQIARRTLLQAALGGGAFFLLPQLARAADGADGGEPVPFSFEWLTGQARELAEHDYQPPVVEEADILEEVDYDRHNEIRFRKERALWGDKPSPSQVRFFFPGRYFKQPVRLHTVEDGMAREIPFSVDFFDIPEDNPARRLVRTEGFAGFSAMDAKTGIDWMAFLGASYWRTSGYSGQFGLSARGLAIDTAIAGGPEEFPMFTQFWLEPENENGLTAYALLDSPRATGAYRIVSRRGDGVVQDVTARIFMRDTVERLGLAPLTSMFWFAKNTPHVSPDWRPEVHDSDGLEILTGSGERIWRPLNNPPHTMVNTFSAPSVKGFGLMQRERDFEQYQDDGVFYDRRAGAWVVPGQDWGQGTVTLVEISTDDEIHDNIVAFWQPAGAVKPGDSHELSYTLSWLKDSPLTGSTGQFTAVRLGAGGVPGQPRPQDTVKIVCDFTPHDLGAGDKPYFNITSSRGVVSNDAVYPIVGQSAWRAMFDLGFGGPEELVGRDDSPIDLRAFVAKGDEAVTETLLLQLFPTQLRAMLARKP</sequence>
<dbReference type="GO" id="GO:0030288">
    <property type="term" value="C:outer membrane-bounded periplasmic space"/>
    <property type="evidence" value="ECO:0007669"/>
    <property type="project" value="TreeGrafter"/>
</dbReference>
<reference evidence="8" key="1">
    <citation type="journal article" date="2014" name="Int. J. Syst. Evol. Microbiol.">
        <title>Complete genome sequence of Corynebacterium casei LMG S-19264T (=DSM 44701T), isolated from a smear-ripened cheese.</title>
        <authorList>
            <consortium name="US DOE Joint Genome Institute (JGI-PGF)"/>
            <person name="Walter F."/>
            <person name="Albersmeier A."/>
            <person name="Kalinowski J."/>
            <person name="Ruckert C."/>
        </authorList>
    </citation>
    <scope>NUCLEOTIDE SEQUENCE</scope>
    <source>
        <strain evidence="8">VKM B-2222</strain>
    </source>
</reference>
<evidence type="ECO:0000256" key="4">
    <source>
        <dbReference type="ARBA" id="ARBA00022729"/>
    </source>
</evidence>
<dbReference type="GO" id="GO:0030246">
    <property type="term" value="F:carbohydrate binding"/>
    <property type="evidence" value="ECO:0007669"/>
    <property type="project" value="InterPro"/>
</dbReference>
<comment type="subcellular location">
    <subcellularLocation>
        <location evidence="1">Periplasm</location>
    </subcellularLocation>
</comment>
<dbReference type="GO" id="GO:0051274">
    <property type="term" value="P:beta-glucan biosynthetic process"/>
    <property type="evidence" value="ECO:0007669"/>
    <property type="project" value="TreeGrafter"/>
</dbReference>
<dbReference type="InterPro" id="IPR014718">
    <property type="entry name" value="GH-type_carb-bd"/>
</dbReference>
<evidence type="ECO:0000256" key="2">
    <source>
        <dbReference type="ARBA" id="ARBA00005001"/>
    </source>
</evidence>
<dbReference type="SUPFAM" id="SSF74650">
    <property type="entry name" value="Galactose mutarotase-like"/>
    <property type="match status" value="1"/>
</dbReference>
<comment type="similarity">
    <text evidence="3">Belongs to the OpgD/OpgG family.</text>
</comment>
<comment type="caution">
    <text evidence="8">The sequence shown here is derived from an EMBL/GenBank/DDBJ whole genome shotgun (WGS) entry which is preliminary data.</text>
</comment>
<comment type="pathway">
    <text evidence="2">Glycan metabolism; osmoregulated periplasmic glucan (OPG) biosynthesis.</text>
</comment>
<dbReference type="PANTHER" id="PTHR30504:SF3">
    <property type="entry name" value="GLUCANS BIOSYNTHESIS PROTEIN D"/>
    <property type="match status" value="1"/>
</dbReference>
<feature type="signal peptide" evidence="6">
    <location>
        <begin position="1"/>
        <end position="30"/>
    </location>
</feature>
<evidence type="ECO:0000256" key="6">
    <source>
        <dbReference type="SAM" id="SignalP"/>
    </source>
</evidence>
<evidence type="ECO:0000313" key="9">
    <source>
        <dbReference type="Proteomes" id="UP001143349"/>
    </source>
</evidence>
<dbReference type="SUPFAM" id="SSF81296">
    <property type="entry name" value="E set domains"/>
    <property type="match status" value="1"/>
</dbReference>
<dbReference type="Pfam" id="PF04349">
    <property type="entry name" value="MdoG"/>
    <property type="match status" value="1"/>
</dbReference>
<evidence type="ECO:0000313" key="8">
    <source>
        <dbReference type="EMBL" id="GLK64638.1"/>
    </source>
</evidence>
<dbReference type="InterPro" id="IPR007444">
    <property type="entry name" value="Glucan_biosyn_MdoG_C"/>
</dbReference>
<name>A0AAD3P0H9_9RHOB</name>
<dbReference type="Proteomes" id="UP001143349">
    <property type="component" value="Unassembled WGS sequence"/>
</dbReference>
<evidence type="ECO:0000256" key="1">
    <source>
        <dbReference type="ARBA" id="ARBA00004418"/>
    </source>
</evidence>
<dbReference type="RefSeq" id="WP_029372118.1">
    <property type="nucleotide sequence ID" value="NZ_BSFH01000029.1"/>
</dbReference>
<feature type="chain" id="PRO_5042061986" evidence="6">
    <location>
        <begin position="31"/>
        <end position="532"/>
    </location>
</feature>
<proteinExistence type="inferred from homology"/>
<protein>
    <submittedName>
        <fullName evidence="8">Glucan biosynthesis protein D</fullName>
    </submittedName>
</protein>
<evidence type="ECO:0000256" key="5">
    <source>
        <dbReference type="ARBA" id="ARBA00022764"/>
    </source>
</evidence>
<dbReference type="InterPro" id="IPR014438">
    <property type="entry name" value="Glucan_biosyn_MdoG/MdoD"/>
</dbReference>
<dbReference type="EMBL" id="BSFH01000029">
    <property type="protein sequence ID" value="GLK64638.1"/>
    <property type="molecule type" value="Genomic_DNA"/>
</dbReference>
<dbReference type="Gene3D" id="2.70.98.10">
    <property type="match status" value="1"/>
</dbReference>
<gene>
    <name evidence="8" type="primary">mdoG</name>
    <name evidence="8" type="ORF">GCM10017635_21090</name>
</gene>
<keyword evidence="9" id="KW-1185">Reference proteome</keyword>
<dbReference type="InterPro" id="IPR006311">
    <property type="entry name" value="TAT_signal"/>
</dbReference>